<comment type="caution">
    <text evidence="1">The sequence shown here is derived from an EMBL/GenBank/DDBJ whole genome shotgun (WGS) entry which is preliminary data.</text>
</comment>
<dbReference type="Proteomes" id="UP001433071">
    <property type="component" value="Unassembled WGS sequence"/>
</dbReference>
<dbReference type="RefSeq" id="WP_352561710.1">
    <property type="nucleotide sequence ID" value="NZ_JAMYQB010000028.1"/>
</dbReference>
<dbReference type="EMBL" id="JAMYQB010000028">
    <property type="protein sequence ID" value="MER9407674.1"/>
    <property type="molecule type" value="Genomic_DNA"/>
</dbReference>
<reference evidence="1 2" key="1">
    <citation type="journal article" date="2024" name="Proc. Natl. Acad. Sci. U.S.A.">
        <title>The evolutionary genomics of adaptation to stress in wild rhizobium bacteria.</title>
        <authorList>
            <person name="Kehlet-Delgado H."/>
            <person name="Montoya A.P."/>
            <person name="Jensen K.T."/>
            <person name="Wendlandt C.E."/>
            <person name="Dexheimer C."/>
            <person name="Roberts M."/>
            <person name="Torres Martinez L."/>
            <person name="Friesen M.L."/>
            <person name="Griffitts J.S."/>
            <person name="Porter S.S."/>
        </authorList>
    </citation>
    <scope>NUCLEOTIDE SEQUENCE [LARGE SCALE GENOMIC DNA]</scope>
    <source>
        <strain evidence="1 2">M0641</strain>
    </source>
</reference>
<sequence length="170" mass="18668">MAQGITGPEASRVPLFNGSLETGMRAVVMLDAVHPRAFDLSHLTWLDHLVVHTADIGGPESLHPDIPQRTGELLVRRRLVENGLALMRQLDLVDAQNLADGILYIAREEAAAFVDSLRTTYGKALKERAAWLADYISQRADSELADLIATRIGRWSVEFQGEANDPGTVL</sequence>
<evidence type="ECO:0000313" key="2">
    <source>
        <dbReference type="Proteomes" id="UP001433071"/>
    </source>
</evidence>
<organism evidence="1 2">
    <name type="scientific">Mesorhizobium caraganae</name>
    <dbReference type="NCBI Taxonomy" id="483206"/>
    <lineage>
        <taxon>Bacteria</taxon>
        <taxon>Pseudomonadati</taxon>
        <taxon>Pseudomonadota</taxon>
        <taxon>Alphaproteobacteria</taxon>
        <taxon>Hyphomicrobiales</taxon>
        <taxon>Phyllobacteriaceae</taxon>
        <taxon>Mesorhizobium</taxon>
    </lineage>
</organism>
<keyword evidence="2" id="KW-1185">Reference proteome</keyword>
<accession>A0ABV1Z847</accession>
<proteinExistence type="predicted"/>
<name>A0ABV1Z847_9HYPH</name>
<protein>
    <submittedName>
        <fullName evidence="1">Threonine transporter</fullName>
    </submittedName>
</protein>
<evidence type="ECO:0000313" key="1">
    <source>
        <dbReference type="EMBL" id="MER9407674.1"/>
    </source>
</evidence>
<dbReference type="Pfam" id="PF20288">
    <property type="entry name" value="MC2"/>
    <property type="match status" value="1"/>
</dbReference>
<gene>
    <name evidence="1" type="ORF">NKI36_27020</name>
</gene>
<dbReference type="InterPro" id="IPR046904">
    <property type="entry name" value="ABC-3C_MC2"/>
</dbReference>